<keyword evidence="1" id="KW-0472">Membrane</keyword>
<comment type="caution">
    <text evidence="2">The sequence shown here is derived from an EMBL/GenBank/DDBJ whole genome shotgun (WGS) entry which is preliminary data.</text>
</comment>
<dbReference type="EMBL" id="BAABCN010000003">
    <property type="protein sequence ID" value="GAA3874228.1"/>
    <property type="molecule type" value="Genomic_DNA"/>
</dbReference>
<sequence length="531" mass="56327">MTAPTLQADRGVRSSPRPSRIRVFGVSWLLLALLMIGWAVATPLAASPDEPAHMVKAASVARGQLVGEPSTQGHVVQVPRYVANTHNLTCFAFHPDTSADCSPAVVGNPAELVDGTTTAGLYNPVYYALVGWPTLLFADASGLYAMRIVSAILCSFFLALTVMLAFSWRVNTLALAGVAIAIPPMLFFLGGSVNPNAVETSATLAVFAAMLAIVTQPSKTLMVERSLIVLVGSAVAANTRGLSPLWVALAIGVPLMLTSAAQLRDLAKSTVVRWTALGTALTTAFAGFWLMVSNSLAAALTSSESSKHVPGTGASALSGFLSTVNDTFRYAQDMIGNFGWLDTPATPGTVFIWTALVGALFCATLIVLRGRDLAVSFTLGALFVLLPALIQGAYITGGGIIWQGRYSLPLFAMLIFGTAALLSERITNDLWPFFPRLSVLVWVAWGIGQLDSFTTSLKRYAVGAQGTWRELFLSPQWHPPGGVALSLVFFTLVTIACVLCLQRLTRHQVDLGSEERASALSIRGRIPSVGV</sequence>
<organism evidence="2 3">
    <name type="scientific">Leifsonia kafniensis</name>
    <dbReference type="NCBI Taxonomy" id="475957"/>
    <lineage>
        <taxon>Bacteria</taxon>
        <taxon>Bacillati</taxon>
        <taxon>Actinomycetota</taxon>
        <taxon>Actinomycetes</taxon>
        <taxon>Micrococcales</taxon>
        <taxon>Microbacteriaceae</taxon>
        <taxon>Leifsonia</taxon>
    </lineage>
</organism>
<reference evidence="3" key="1">
    <citation type="journal article" date="2019" name="Int. J. Syst. Evol. Microbiol.">
        <title>The Global Catalogue of Microorganisms (GCM) 10K type strain sequencing project: providing services to taxonomists for standard genome sequencing and annotation.</title>
        <authorList>
            <consortium name="The Broad Institute Genomics Platform"/>
            <consortium name="The Broad Institute Genome Sequencing Center for Infectious Disease"/>
            <person name="Wu L."/>
            <person name="Ma J."/>
        </authorList>
    </citation>
    <scope>NUCLEOTIDE SEQUENCE [LARGE SCALE GENOMIC DNA]</scope>
    <source>
        <strain evidence="3">JCM 17021</strain>
    </source>
</reference>
<feature type="transmembrane region" description="Helical" evidence="1">
    <location>
        <begin position="481"/>
        <end position="501"/>
    </location>
</feature>
<dbReference type="Pfam" id="PF09913">
    <property type="entry name" value="DUF2142"/>
    <property type="match status" value="1"/>
</dbReference>
<feature type="transmembrane region" description="Helical" evidence="1">
    <location>
        <begin position="271"/>
        <end position="292"/>
    </location>
</feature>
<evidence type="ECO:0000313" key="2">
    <source>
        <dbReference type="EMBL" id="GAA3874228.1"/>
    </source>
</evidence>
<feature type="transmembrane region" description="Helical" evidence="1">
    <location>
        <begin position="173"/>
        <end position="191"/>
    </location>
</feature>
<feature type="transmembrane region" description="Helical" evidence="1">
    <location>
        <begin position="430"/>
        <end position="448"/>
    </location>
</feature>
<evidence type="ECO:0000256" key="1">
    <source>
        <dbReference type="SAM" id="Phobius"/>
    </source>
</evidence>
<keyword evidence="1" id="KW-0812">Transmembrane</keyword>
<keyword evidence="3" id="KW-1185">Reference proteome</keyword>
<accession>A0ABP7KFW7</accession>
<gene>
    <name evidence="2" type="ORF">GCM10022381_16310</name>
</gene>
<feature type="transmembrane region" description="Helical" evidence="1">
    <location>
        <begin position="21"/>
        <end position="41"/>
    </location>
</feature>
<evidence type="ECO:0008006" key="4">
    <source>
        <dbReference type="Google" id="ProtNLM"/>
    </source>
</evidence>
<dbReference type="InterPro" id="IPR018674">
    <property type="entry name" value="DUF2142_membrane"/>
</dbReference>
<feature type="transmembrane region" description="Helical" evidence="1">
    <location>
        <begin position="406"/>
        <end position="423"/>
    </location>
</feature>
<feature type="transmembrane region" description="Helical" evidence="1">
    <location>
        <begin position="144"/>
        <end position="166"/>
    </location>
</feature>
<proteinExistence type="predicted"/>
<keyword evidence="1" id="KW-1133">Transmembrane helix</keyword>
<feature type="transmembrane region" description="Helical" evidence="1">
    <location>
        <begin position="350"/>
        <end position="368"/>
    </location>
</feature>
<feature type="transmembrane region" description="Helical" evidence="1">
    <location>
        <begin position="245"/>
        <end position="264"/>
    </location>
</feature>
<name>A0ABP7KFW7_9MICO</name>
<dbReference type="Proteomes" id="UP001501803">
    <property type="component" value="Unassembled WGS sequence"/>
</dbReference>
<dbReference type="RefSeq" id="WP_345064662.1">
    <property type="nucleotide sequence ID" value="NZ_BAABCN010000003.1"/>
</dbReference>
<evidence type="ECO:0000313" key="3">
    <source>
        <dbReference type="Proteomes" id="UP001501803"/>
    </source>
</evidence>
<protein>
    <recommendedName>
        <fullName evidence="4">DUF2142 domain-containing protein</fullName>
    </recommendedName>
</protein>
<feature type="transmembrane region" description="Helical" evidence="1">
    <location>
        <begin position="375"/>
        <end position="394"/>
    </location>
</feature>